<name>A0A5C3KL81_COPMA</name>
<evidence type="ECO:0000313" key="3">
    <source>
        <dbReference type="Proteomes" id="UP000307440"/>
    </source>
</evidence>
<dbReference type="EMBL" id="ML210277">
    <property type="protein sequence ID" value="TFK21129.1"/>
    <property type="molecule type" value="Genomic_DNA"/>
</dbReference>
<protein>
    <recommendedName>
        <fullName evidence="4">Secreted protein</fullName>
    </recommendedName>
</protein>
<sequence length="91" mass="10180">MSKSVISAVLLALLLMTNVIGTPTPNNATENVEKRAPGDTCARIRTRRKWRALTYHRPNVVFETGSLILRSSRGDVDFWLLLLLALATFHC</sequence>
<evidence type="ECO:0008006" key="4">
    <source>
        <dbReference type="Google" id="ProtNLM"/>
    </source>
</evidence>
<feature type="signal peptide" evidence="1">
    <location>
        <begin position="1"/>
        <end position="21"/>
    </location>
</feature>
<keyword evidence="1" id="KW-0732">Signal</keyword>
<dbReference type="AlphaFoldDB" id="A0A5C3KL81"/>
<evidence type="ECO:0000313" key="2">
    <source>
        <dbReference type="EMBL" id="TFK21129.1"/>
    </source>
</evidence>
<gene>
    <name evidence="2" type="ORF">FA15DRAFT_758910</name>
</gene>
<evidence type="ECO:0000256" key="1">
    <source>
        <dbReference type="SAM" id="SignalP"/>
    </source>
</evidence>
<feature type="chain" id="PRO_5022819985" description="Secreted protein" evidence="1">
    <location>
        <begin position="22"/>
        <end position="91"/>
    </location>
</feature>
<proteinExistence type="predicted"/>
<accession>A0A5C3KL81</accession>
<keyword evidence="3" id="KW-1185">Reference proteome</keyword>
<dbReference type="Proteomes" id="UP000307440">
    <property type="component" value="Unassembled WGS sequence"/>
</dbReference>
<organism evidence="2 3">
    <name type="scientific">Coprinopsis marcescibilis</name>
    <name type="common">Agaric fungus</name>
    <name type="synonym">Psathyrella marcescibilis</name>
    <dbReference type="NCBI Taxonomy" id="230819"/>
    <lineage>
        <taxon>Eukaryota</taxon>
        <taxon>Fungi</taxon>
        <taxon>Dikarya</taxon>
        <taxon>Basidiomycota</taxon>
        <taxon>Agaricomycotina</taxon>
        <taxon>Agaricomycetes</taxon>
        <taxon>Agaricomycetidae</taxon>
        <taxon>Agaricales</taxon>
        <taxon>Agaricineae</taxon>
        <taxon>Psathyrellaceae</taxon>
        <taxon>Coprinopsis</taxon>
    </lineage>
</organism>
<reference evidence="2 3" key="1">
    <citation type="journal article" date="2019" name="Nat. Ecol. Evol.">
        <title>Megaphylogeny resolves global patterns of mushroom evolution.</title>
        <authorList>
            <person name="Varga T."/>
            <person name="Krizsan K."/>
            <person name="Foldi C."/>
            <person name="Dima B."/>
            <person name="Sanchez-Garcia M."/>
            <person name="Sanchez-Ramirez S."/>
            <person name="Szollosi G.J."/>
            <person name="Szarkandi J.G."/>
            <person name="Papp V."/>
            <person name="Albert L."/>
            <person name="Andreopoulos W."/>
            <person name="Angelini C."/>
            <person name="Antonin V."/>
            <person name="Barry K.W."/>
            <person name="Bougher N.L."/>
            <person name="Buchanan P."/>
            <person name="Buyck B."/>
            <person name="Bense V."/>
            <person name="Catcheside P."/>
            <person name="Chovatia M."/>
            <person name="Cooper J."/>
            <person name="Damon W."/>
            <person name="Desjardin D."/>
            <person name="Finy P."/>
            <person name="Geml J."/>
            <person name="Haridas S."/>
            <person name="Hughes K."/>
            <person name="Justo A."/>
            <person name="Karasinski D."/>
            <person name="Kautmanova I."/>
            <person name="Kiss B."/>
            <person name="Kocsube S."/>
            <person name="Kotiranta H."/>
            <person name="LaButti K.M."/>
            <person name="Lechner B.E."/>
            <person name="Liimatainen K."/>
            <person name="Lipzen A."/>
            <person name="Lukacs Z."/>
            <person name="Mihaltcheva S."/>
            <person name="Morgado L.N."/>
            <person name="Niskanen T."/>
            <person name="Noordeloos M.E."/>
            <person name="Ohm R.A."/>
            <person name="Ortiz-Santana B."/>
            <person name="Ovrebo C."/>
            <person name="Racz N."/>
            <person name="Riley R."/>
            <person name="Savchenko A."/>
            <person name="Shiryaev A."/>
            <person name="Soop K."/>
            <person name="Spirin V."/>
            <person name="Szebenyi C."/>
            <person name="Tomsovsky M."/>
            <person name="Tulloss R.E."/>
            <person name="Uehling J."/>
            <person name="Grigoriev I.V."/>
            <person name="Vagvolgyi C."/>
            <person name="Papp T."/>
            <person name="Martin F.M."/>
            <person name="Miettinen O."/>
            <person name="Hibbett D.S."/>
            <person name="Nagy L.G."/>
        </authorList>
    </citation>
    <scope>NUCLEOTIDE SEQUENCE [LARGE SCALE GENOMIC DNA]</scope>
    <source>
        <strain evidence="2 3">CBS 121175</strain>
    </source>
</reference>